<dbReference type="PRINTS" id="PR00947">
    <property type="entry name" value="CUTICLE"/>
</dbReference>
<dbReference type="InterPro" id="IPR000618">
    <property type="entry name" value="Insect_cuticle"/>
</dbReference>
<keyword evidence="5" id="KW-1185">Reference proteome</keyword>
<keyword evidence="3" id="KW-0472">Membrane</keyword>
<evidence type="ECO:0000256" key="3">
    <source>
        <dbReference type="SAM" id="Phobius"/>
    </source>
</evidence>
<dbReference type="InterPro" id="IPR051217">
    <property type="entry name" value="Insect_Cuticle_Struc_Prot"/>
</dbReference>
<reference evidence="4" key="1">
    <citation type="submission" date="2021-07" db="EMBL/GenBank/DDBJ databases">
        <authorList>
            <person name="Catto M.A."/>
            <person name="Jacobson A."/>
            <person name="Kennedy G."/>
            <person name="Labadie P."/>
            <person name="Hunt B.G."/>
            <person name="Srinivasan R."/>
        </authorList>
    </citation>
    <scope>NUCLEOTIDE SEQUENCE</scope>
    <source>
        <strain evidence="4">PL_HMW_Pooled</strain>
        <tissue evidence="4">Head</tissue>
    </source>
</reference>
<dbReference type="PROSITE" id="PS51155">
    <property type="entry name" value="CHIT_BIND_RR_2"/>
    <property type="match status" value="1"/>
</dbReference>
<dbReference type="GO" id="GO:0042302">
    <property type="term" value="F:structural constituent of cuticle"/>
    <property type="evidence" value="ECO:0007669"/>
    <property type="project" value="UniProtKB-UniRule"/>
</dbReference>
<dbReference type="EMBL" id="JAHWGI010000027">
    <property type="protein sequence ID" value="KAK3908032.1"/>
    <property type="molecule type" value="Genomic_DNA"/>
</dbReference>
<evidence type="ECO:0000313" key="5">
    <source>
        <dbReference type="Proteomes" id="UP001219518"/>
    </source>
</evidence>
<reference evidence="4" key="2">
    <citation type="journal article" date="2023" name="BMC Genomics">
        <title>Pest status, molecular evolution, and epigenetic factors derived from the genome assembly of Frankliniella fusca, a thysanopteran phytovirus vector.</title>
        <authorList>
            <person name="Catto M.A."/>
            <person name="Labadie P.E."/>
            <person name="Jacobson A.L."/>
            <person name="Kennedy G.G."/>
            <person name="Srinivasan R."/>
            <person name="Hunt B.G."/>
        </authorList>
    </citation>
    <scope>NUCLEOTIDE SEQUENCE</scope>
    <source>
        <strain evidence="4">PL_HMW_Pooled</strain>
    </source>
</reference>
<dbReference type="Proteomes" id="UP001219518">
    <property type="component" value="Unassembled WGS sequence"/>
</dbReference>
<keyword evidence="1 2" id="KW-0193">Cuticle</keyword>
<dbReference type="GO" id="GO:0031012">
    <property type="term" value="C:extracellular matrix"/>
    <property type="evidence" value="ECO:0007669"/>
    <property type="project" value="TreeGrafter"/>
</dbReference>
<dbReference type="PANTHER" id="PTHR12236:SF95">
    <property type="entry name" value="CUTICULAR PROTEIN 76BD, ISOFORM C-RELATED"/>
    <property type="match status" value="1"/>
</dbReference>
<proteinExistence type="predicted"/>
<dbReference type="GO" id="GO:0005615">
    <property type="term" value="C:extracellular space"/>
    <property type="evidence" value="ECO:0007669"/>
    <property type="project" value="TreeGrafter"/>
</dbReference>
<dbReference type="Pfam" id="PF00379">
    <property type="entry name" value="Chitin_bind_4"/>
    <property type="match status" value="1"/>
</dbReference>
<evidence type="ECO:0000313" key="4">
    <source>
        <dbReference type="EMBL" id="KAK3908032.1"/>
    </source>
</evidence>
<feature type="transmembrane region" description="Helical" evidence="3">
    <location>
        <begin position="49"/>
        <end position="68"/>
    </location>
</feature>
<protein>
    <submittedName>
        <fullName evidence="4">Adult-specific cuticular protein ACP-20</fullName>
    </submittedName>
</protein>
<accession>A0AAE1L7N3</accession>
<comment type="caution">
    <text evidence="4">The sequence shown here is derived from an EMBL/GenBank/DDBJ whole genome shotgun (WGS) entry which is preliminary data.</text>
</comment>
<dbReference type="PANTHER" id="PTHR12236">
    <property type="entry name" value="STRUCTURAL CONTITUENT OF CUTICLE"/>
    <property type="match status" value="1"/>
</dbReference>
<organism evidence="4 5">
    <name type="scientific">Frankliniella fusca</name>
    <dbReference type="NCBI Taxonomy" id="407009"/>
    <lineage>
        <taxon>Eukaryota</taxon>
        <taxon>Metazoa</taxon>
        <taxon>Ecdysozoa</taxon>
        <taxon>Arthropoda</taxon>
        <taxon>Hexapoda</taxon>
        <taxon>Insecta</taxon>
        <taxon>Pterygota</taxon>
        <taxon>Neoptera</taxon>
        <taxon>Paraneoptera</taxon>
        <taxon>Thysanoptera</taxon>
        <taxon>Terebrantia</taxon>
        <taxon>Thripoidea</taxon>
        <taxon>Thripidae</taxon>
        <taxon>Frankliniella</taxon>
    </lineage>
</organism>
<dbReference type="AlphaFoldDB" id="A0AAE1L7N3"/>
<sequence>MNITLMSTRVGDPSVFHVLLQTLVGVLSLVVDAAPVGNPIGSCSSDPYVFHVFQTLVGVLALVAAAAAQYGHHGHAESYASVNQLSHHQEPIHIKHEYYHHQPEPVVHHEYKHPEPVYIKHEAPVYKHEAPVYKHEEVEHYSHPKYEFKYGVEDHHTGDHKDQKEERDGDVVKGEYSLLQPDGRKRIVHYTASKHGGFNAIVSYSGHAIHPEVKHGHY</sequence>
<evidence type="ECO:0000256" key="1">
    <source>
        <dbReference type="ARBA" id="ARBA00022460"/>
    </source>
</evidence>
<evidence type="ECO:0000256" key="2">
    <source>
        <dbReference type="PROSITE-ProRule" id="PRU00497"/>
    </source>
</evidence>
<keyword evidence="3" id="KW-1133">Transmembrane helix</keyword>
<gene>
    <name evidence="4" type="ORF">KUF71_003164</name>
</gene>
<keyword evidence="3" id="KW-0812">Transmembrane</keyword>
<name>A0AAE1L7N3_9NEOP</name>